<proteinExistence type="predicted"/>
<organism evidence="1 2">
    <name type="scientific">Enhygromyxa salina</name>
    <dbReference type="NCBI Taxonomy" id="215803"/>
    <lineage>
        <taxon>Bacteria</taxon>
        <taxon>Pseudomonadati</taxon>
        <taxon>Myxococcota</taxon>
        <taxon>Polyangia</taxon>
        <taxon>Nannocystales</taxon>
        <taxon>Nannocystaceae</taxon>
        <taxon>Enhygromyxa</taxon>
    </lineage>
</organism>
<comment type="caution">
    <text evidence="1">The sequence shown here is derived from an EMBL/GenBank/DDBJ whole genome shotgun (WGS) entry which is preliminary data.</text>
</comment>
<name>A0A2S9Y7Y6_9BACT</name>
<dbReference type="AlphaFoldDB" id="A0A2S9Y7Y6"/>
<dbReference type="EMBL" id="PVNL01000117">
    <property type="protein sequence ID" value="PRQ01131.1"/>
    <property type="molecule type" value="Genomic_DNA"/>
</dbReference>
<gene>
    <name evidence="1" type="ORF">ENSA7_57360</name>
</gene>
<protein>
    <submittedName>
        <fullName evidence="1">Uncharacterized protein</fullName>
    </submittedName>
</protein>
<evidence type="ECO:0000313" key="1">
    <source>
        <dbReference type="EMBL" id="PRQ01131.1"/>
    </source>
</evidence>
<evidence type="ECO:0000313" key="2">
    <source>
        <dbReference type="Proteomes" id="UP000238823"/>
    </source>
</evidence>
<dbReference type="Proteomes" id="UP000238823">
    <property type="component" value="Unassembled WGS sequence"/>
</dbReference>
<sequence length="246" mass="27278">MGSRGDASHSQVWGLARLRRFELAVTTGLRPPTPFAAVVQADALLSMSEVVGALQASGCAELHVEFDTLGGVDDGRAEQLAQLVHRLQRQGMRVHGSFTLGQDHDDAGCFERVVAWVEAQRLANVELRLWTPDPGGALIRELARADRVRHRDLERWDGAHVVVTPAQMSAQTLYRGWVWARRRLSSLGSRWRRRPAELTALPGYLVELGRDALAPLRARVRARPRAGQPPVRVMASPLERNCQAQP</sequence>
<reference evidence="1 2" key="1">
    <citation type="submission" date="2018-03" db="EMBL/GenBank/DDBJ databases">
        <title>Draft Genome Sequences of the Obligatory Marine Myxobacteria Enhygromyxa salina SWB007.</title>
        <authorList>
            <person name="Poehlein A."/>
            <person name="Moghaddam J.A."/>
            <person name="Harms H."/>
            <person name="Alanjari M."/>
            <person name="Koenig G.M."/>
            <person name="Daniel R."/>
            <person name="Schaeberle T.F."/>
        </authorList>
    </citation>
    <scope>NUCLEOTIDE SEQUENCE [LARGE SCALE GENOMIC DNA]</scope>
    <source>
        <strain evidence="1 2">SWB007</strain>
    </source>
</reference>
<accession>A0A2S9Y7Y6</accession>